<dbReference type="AlphaFoldDB" id="A0A9W4NLL4"/>
<organism evidence="2 3">
    <name type="scientific">Penicillium salamii</name>
    <dbReference type="NCBI Taxonomy" id="1612424"/>
    <lineage>
        <taxon>Eukaryota</taxon>
        <taxon>Fungi</taxon>
        <taxon>Dikarya</taxon>
        <taxon>Ascomycota</taxon>
        <taxon>Pezizomycotina</taxon>
        <taxon>Eurotiomycetes</taxon>
        <taxon>Eurotiomycetidae</taxon>
        <taxon>Eurotiales</taxon>
        <taxon>Aspergillaceae</taxon>
        <taxon>Penicillium</taxon>
    </lineage>
</organism>
<dbReference type="InterPro" id="IPR006674">
    <property type="entry name" value="HD_domain"/>
</dbReference>
<comment type="caution">
    <text evidence="2">The sequence shown here is derived from an EMBL/GenBank/DDBJ whole genome shotgun (WGS) entry which is preliminary data.</text>
</comment>
<dbReference type="EMBL" id="CAJVPG010000310">
    <property type="protein sequence ID" value="CAG8391056.1"/>
    <property type="molecule type" value="Genomic_DNA"/>
</dbReference>
<dbReference type="SUPFAM" id="SSF109604">
    <property type="entry name" value="HD-domain/PDEase-like"/>
    <property type="match status" value="1"/>
</dbReference>
<keyword evidence="3" id="KW-1185">Reference proteome</keyword>
<name>A0A9W4NLL4_9EURO</name>
<accession>A0A9W4NLL4</accession>
<dbReference type="InterPro" id="IPR003607">
    <property type="entry name" value="HD/PDEase_dom"/>
</dbReference>
<dbReference type="NCBIfam" id="TIGR00277">
    <property type="entry name" value="HDIG"/>
    <property type="match status" value="1"/>
</dbReference>
<dbReference type="InterPro" id="IPR006675">
    <property type="entry name" value="HDIG_dom"/>
</dbReference>
<proteinExistence type="predicted"/>
<feature type="domain" description="HD" evidence="1">
    <location>
        <begin position="84"/>
        <end position="169"/>
    </location>
</feature>
<dbReference type="PANTHER" id="PTHR40202">
    <property type="match status" value="1"/>
</dbReference>
<sequence length="251" mass="27745">MGSQSGSEIVPFKSFLSCSFPPLLFLTYLLYPPRPSLSHQIFPLLTSFSKTMETTSPRQKAEGLLHALEKYGEGDYIGESISQLEHCLQAAHQASKADARDELVIAALLHDVGQIIPLQSTRDARMTLGVSTENVGRVGHETIGALYLRSLGFSETVSRLVNSHVSAKRYLTATDIGYYNSLSTASQKSLAFQGGPFQGDALREFETDPLRKEMVLLRLWDDAAKVEGVEATTPRVQAYLDMIIRHLELQV</sequence>
<dbReference type="OrthoDB" id="445007at2759"/>
<evidence type="ECO:0000313" key="3">
    <source>
        <dbReference type="Proteomes" id="UP001152649"/>
    </source>
</evidence>
<dbReference type="InterPro" id="IPR052567">
    <property type="entry name" value="OP_Dioxygenase"/>
</dbReference>
<gene>
    <name evidence="2" type="ORF">PSALAMII_LOCUS6765</name>
</gene>
<reference evidence="2" key="1">
    <citation type="submission" date="2021-07" db="EMBL/GenBank/DDBJ databases">
        <authorList>
            <person name="Branca A.L. A."/>
        </authorList>
    </citation>
    <scope>NUCLEOTIDE SEQUENCE</scope>
</reference>
<dbReference type="PANTHER" id="PTHR40202:SF1">
    <property type="entry name" value="HD DOMAIN-CONTAINING PROTEIN"/>
    <property type="match status" value="1"/>
</dbReference>
<dbReference type="Gene3D" id="1.10.3210.10">
    <property type="entry name" value="Hypothetical protein af1432"/>
    <property type="match status" value="1"/>
</dbReference>
<dbReference type="Pfam" id="PF01966">
    <property type="entry name" value="HD"/>
    <property type="match status" value="1"/>
</dbReference>
<dbReference type="CDD" id="cd00077">
    <property type="entry name" value="HDc"/>
    <property type="match status" value="1"/>
</dbReference>
<protein>
    <recommendedName>
        <fullName evidence="1">HD domain-containing protein</fullName>
    </recommendedName>
</protein>
<dbReference type="Proteomes" id="UP001152649">
    <property type="component" value="Unassembled WGS sequence"/>
</dbReference>
<evidence type="ECO:0000313" key="2">
    <source>
        <dbReference type="EMBL" id="CAG8391056.1"/>
    </source>
</evidence>
<evidence type="ECO:0000259" key="1">
    <source>
        <dbReference type="Pfam" id="PF01966"/>
    </source>
</evidence>